<dbReference type="EMBL" id="JARKIB010000190">
    <property type="protein sequence ID" value="KAJ7725983.1"/>
    <property type="molecule type" value="Genomic_DNA"/>
</dbReference>
<organism evidence="2 3">
    <name type="scientific">Mycena metata</name>
    <dbReference type="NCBI Taxonomy" id="1033252"/>
    <lineage>
        <taxon>Eukaryota</taxon>
        <taxon>Fungi</taxon>
        <taxon>Dikarya</taxon>
        <taxon>Basidiomycota</taxon>
        <taxon>Agaricomycotina</taxon>
        <taxon>Agaricomycetes</taxon>
        <taxon>Agaricomycetidae</taxon>
        <taxon>Agaricales</taxon>
        <taxon>Marasmiineae</taxon>
        <taxon>Mycenaceae</taxon>
        <taxon>Mycena</taxon>
    </lineage>
</organism>
<dbReference type="Gene3D" id="3.80.10.10">
    <property type="entry name" value="Ribonuclease Inhibitor"/>
    <property type="match status" value="1"/>
</dbReference>
<dbReference type="Gene3D" id="1.20.1280.50">
    <property type="match status" value="1"/>
</dbReference>
<evidence type="ECO:0000313" key="2">
    <source>
        <dbReference type="EMBL" id="KAJ7725983.1"/>
    </source>
</evidence>
<evidence type="ECO:0000259" key="1">
    <source>
        <dbReference type="Pfam" id="PF12937"/>
    </source>
</evidence>
<dbReference type="SUPFAM" id="SSF52047">
    <property type="entry name" value="RNI-like"/>
    <property type="match status" value="1"/>
</dbReference>
<evidence type="ECO:0000313" key="3">
    <source>
        <dbReference type="Proteomes" id="UP001215598"/>
    </source>
</evidence>
<dbReference type="InterPro" id="IPR032675">
    <property type="entry name" value="LRR_dom_sf"/>
</dbReference>
<dbReference type="AlphaFoldDB" id="A0AAD7MNU0"/>
<sequence>MHPHTARMRARLAEIDEQLLLLQKEKTTLQNALAAIIYPVLTLPPEITSEIFACSNIEFYDFPSQLNAKVAPLLLTHVCRTWRDIAIHDPTLWNRVYFVWRGSDHNPDSSGCGLLAKAYLERAGSLPLDLMLDIRSTVEAGRSGLPRVLQDIIARSSQWRKVALRHGASVPTLGHRFLGHLDLTTLETLHLARDRYSVGFFHSSAFAVAPKLRVVRLDNNYNRSSIMLPWSQLTTIRIYHCTWKTCIEVLGSAPNLVDLTLDPAIPPPNHVPDAILAPHLHLKRLSVRGVDVDDRLNAVLGRLNLPNLEELEVLRGSMSSDSESQPGLLSFFRRSPKLSRFICNPESRRPFLLPLIVEMPNRHLAIYYRTLMRS</sequence>
<comment type="caution">
    <text evidence="2">The sequence shown here is derived from an EMBL/GenBank/DDBJ whole genome shotgun (WGS) entry which is preliminary data.</text>
</comment>
<dbReference type="Pfam" id="PF12937">
    <property type="entry name" value="F-box-like"/>
    <property type="match status" value="1"/>
</dbReference>
<feature type="domain" description="F-box" evidence="1">
    <location>
        <begin position="41"/>
        <end position="98"/>
    </location>
</feature>
<accession>A0AAD7MNU0</accession>
<dbReference type="InterPro" id="IPR001810">
    <property type="entry name" value="F-box_dom"/>
</dbReference>
<dbReference type="Proteomes" id="UP001215598">
    <property type="component" value="Unassembled WGS sequence"/>
</dbReference>
<reference evidence="2" key="1">
    <citation type="submission" date="2023-03" db="EMBL/GenBank/DDBJ databases">
        <title>Massive genome expansion in bonnet fungi (Mycena s.s.) driven by repeated elements and novel gene families across ecological guilds.</title>
        <authorList>
            <consortium name="Lawrence Berkeley National Laboratory"/>
            <person name="Harder C.B."/>
            <person name="Miyauchi S."/>
            <person name="Viragh M."/>
            <person name="Kuo A."/>
            <person name="Thoen E."/>
            <person name="Andreopoulos B."/>
            <person name="Lu D."/>
            <person name="Skrede I."/>
            <person name="Drula E."/>
            <person name="Henrissat B."/>
            <person name="Morin E."/>
            <person name="Kohler A."/>
            <person name="Barry K."/>
            <person name="LaButti K."/>
            <person name="Morin E."/>
            <person name="Salamov A."/>
            <person name="Lipzen A."/>
            <person name="Mereny Z."/>
            <person name="Hegedus B."/>
            <person name="Baldrian P."/>
            <person name="Stursova M."/>
            <person name="Weitz H."/>
            <person name="Taylor A."/>
            <person name="Grigoriev I.V."/>
            <person name="Nagy L.G."/>
            <person name="Martin F."/>
            <person name="Kauserud H."/>
        </authorList>
    </citation>
    <scope>NUCLEOTIDE SEQUENCE</scope>
    <source>
        <strain evidence="2">CBHHK182m</strain>
    </source>
</reference>
<name>A0AAD7MNU0_9AGAR</name>
<keyword evidence="3" id="KW-1185">Reference proteome</keyword>
<gene>
    <name evidence="2" type="ORF">B0H16DRAFT_1593565</name>
</gene>
<protein>
    <recommendedName>
        <fullName evidence="1">F-box domain-containing protein</fullName>
    </recommendedName>
</protein>
<proteinExistence type="predicted"/>